<protein>
    <submittedName>
        <fullName evidence="1">Thiamine pyrophosphokinase</fullName>
    </submittedName>
</protein>
<name>A0A2T3HRU6_9SPHI</name>
<comment type="caution">
    <text evidence="1">The sequence shown here is derived from an EMBL/GenBank/DDBJ whole genome shotgun (WGS) entry which is preliminary data.</text>
</comment>
<sequence>MSSHHIIREKQEPALYIHDLGNFSEELLGQLLEWSPTVIVHGAAYEKIDSLGIKIDAVVHPAEALLQENTQVIGGTAEATSLVLDHLIKGGYPAVNIITPQHDLKFLTAYSSLITIVVFSETEKTYAIQSGFSVWKPKDSIFKILGNSYIEVTNLKMDGEPAEEEEEQDYHKEHAHTPAPEFRVIEDGFVVFEFAGEPIFISEKL</sequence>
<dbReference type="AlphaFoldDB" id="A0A2T3HRU6"/>
<dbReference type="EMBL" id="PYLS01000001">
    <property type="protein sequence ID" value="PST85190.1"/>
    <property type="molecule type" value="Genomic_DNA"/>
</dbReference>
<reference evidence="1 2" key="1">
    <citation type="submission" date="2018-03" db="EMBL/GenBank/DDBJ databases">
        <authorList>
            <person name="Keele B.F."/>
        </authorList>
    </citation>
    <scope>NUCLEOTIDE SEQUENCE [LARGE SCALE GENOMIC DNA]</scope>
    <source>
        <strain evidence="1 2">YL28-9</strain>
    </source>
</reference>
<evidence type="ECO:0000313" key="2">
    <source>
        <dbReference type="Proteomes" id="UP000240912"/>
    </source>
</evidence>
<organism evidence="1 2">
    <name type="scientific">Pedobacter yulinensis</name>
    <dbReference type="NCBI Taxonomy" id="2126353"/>
    <lineage>
        <taxon>Bacteria</taxon>
        <taxon>Pseudomonadati</taxon>
        <taxon>Bacteroidota</taxon>
        <taxon>Sphingobacteriia</taxon>
        <taxon>Sphingobacteriales</taxon>
        <taxon>Sphingobacteriaceae</taxon>
        <taxon>Pedobacter</taxon>
    </lineage>
</organism>
<evidence type="ECO:0000313" key="1">
    <source>
        <dbReference type="EMBL" id="PST85190.1"/>
    </source>
</evidence>
<keyword evidence="1" id="KW-0418">Kinase</keyword>
<gene>
    <name evidence="1" type="ORF">C7T94_03540</name>
</gene>
<dbReference type="Proteomes" id="UP000240912">
    <property type="component" value="Unassembled WGS sequence"/>
</dbReference>
<dbReference type="GO" id="GO:0016301">
    <property type="term" value="F:kinase activity"/>
    <property type="evidence" value="ECO:0007669"/>
    <property type="project" value="UniProtKB-KW"/>
</dbReference>
<keyword evidence="2" id="KW-1185">Reference proteome</keyword>
<dbReference type="OrthoDB" id="1132102at2"/>
<proteinExistence type="predicted"/>
<dbReference type="RefSeq" id="WP_107213693.1">
    <property type="nucleotide sequence ID" value="NZ_KZ686268.1"/>
</dbReference>
<accession>A0A2T3HRU6</accession>
<keyword evidence="1" id="KW-0808">Transferase</keyword>